<reference evidence="1 2" key="1">
    <citation type="submission" date="2023-11" db="EMBL/GenBank/DDBJ databases">
        <authorList>
            <person name="Cook R."/>
            <person name="Crisci M."/>
            <person name="Pye H."/>
            <person name="Adriaenssens E."/>
            <person name="Santini J."/>
        </authorList>
    </citation>
    <scope>NUCLEOTIDE SEQUENCE [LARGE SCALE GENOMIC DNA]</scope>
    <source>
        <strain evidence="1">Lak_Megaphage_RVC_AP1_GC26</strain>
    </source>
</reference>
<evidence type="ECO:0000313" key="1">
    <source>
        <dbReference type="EMBL" id="WQJ53974.1"/>
    </source>
</evidence>
<dbReference type="EMBL" id="OR769218">
    <property type="protein sequence ID" value="WQJ53974.1"/>
    <property type="molecule type" value="Genomic_DNA"/>
</dbReference>
<organism evidence="1 2">
    <name type="scientific">phage Lak_Megaphage_RVC_AP1_GC26</name>
    <dbReference type="NCBI Taxonomy" id="3109224"/>
    <lineage>
        <taxon>Viruses</taxon>
        <taxon>Duplodnaviria</taxon>
        <taxon>Heunggongvirae</taxon>
        <taxon>Uroviricota</taxon>
        <taxon>Caudoviricetes</taxon>
        <taxon>Caudoviricetes code 15 clade</taxon>
    </lineage>
</organism>
<protein>
    <submittedName>
        <fullName evidence="1">Uncharacterized protein</fullName>
    </submittedName>
</protein>
<name>A0ABZ0Z7F1_9CAUD</name>
<keyword evidence="2" id="KW-1185">Reference proteome</keyword>
<evidence type="ECO:0000313" key="2">
    <source>
        <dbReference type="Proteomes" id="UP001346559"/>
    </source>
</evidence>
<accession>A0ABZ0Z7F1</accession>
<sequence>MLNQVMTRIIYNITSTHVNPEIPGDNIQICNEKPVKVEKIPGWMHIDPINTQIDLESVAYQLSDYKFTPGFTVTVDDLLHPKPLDYEATPKFK</sequence>
<proteinExistence type="predicted"/>
<dbReference type="Proteomes" id="UP001346559">
    <property type="component" value="Segment"/>
</dbReference>